<feature type="compositionally biased region" description="Low complexity" evidence="10">
    <location>
        <begin position="44"/>
        <end position="69"/>
    </location>
</feature>
<evidence type="ECO:0000256" key="8">
    <source>
        <dbReference type="ARBA" id="ARBA00029936"/>
    </source>
</evidence>
<keyword evidence="4" id="KW-0547">Nucleotide-binding</keyword>
<evidence type="ECO:0000313" key="13">
    <source>
        <dbReference type="Proteomes" id="UP000278143"/>
    </source>
</evidence>
<dbReference type="Pfam" id="PF00133">
    <property type="entry name" value="tRNA-synt_1"/>
    <property type="match status" value="1"/>
</dbReference>
<feature type="region of interest" description="Disordered" evidence="10">
    <location>
        <begin position="1"/>
        <end position="89"/>
    </location>
</feature>
<evidence type="ECO:0000256" key="9">
    <source>
        <dbReference type="ARBA" id="ARBA00047552"/>
    </source>
</evidence>
<dbReference type="SUPFAM" id="SSF52374">
    <property type="entry name" value="Nucleotidylyl transferase"/>
    <property type="match status" value="1"/>
</dbReference>
<dbReference type="OrthoDB" id="629407at2759"/>
<feature type="compositionally biased region" description="Basic and acidic residues" evidence="10">
    <location>
        <begin position="28"/>
        <end position="40"/>
    </location>
</feature>
<protein>
    <recommendedName>
        <fullName evidence="2">valine--tRNA ligase</fullName>
        <ecNumber evidence="2">6.1.1.9</ecNumber>
    </recommendedName>
    <alternativeName>
        <fullName evidence="8">Valyl-tRNA synthetase</fullName>
    </alternativeName>
</protein>
<dbReference type="InterPro" id="IPR001412">
    <property type="entry name" value="aa-tRNA-synth_I_CS"/>
</dbReference>
<evidence type="ECO:0000256" key="6">
    <source>
        <dbReference type="ARBA" id="ARBA00022917"/>
    </source>
</evidence>
<sequence>MTDPSTAAAAASNAAKDAATEPAAQPEAKSKNADKNEAKRQAKLAKFAAKQAKLQAAGGGAAADQGGANNKKKDKPKKKEVKAEEPVEVDMTPEGEKKGTYVVPIPPPNITGALHIGHALTVAIQDCLVRWNRMKGKTVLYNPGCDHAGISAQVVVEKKLWNEGRKPRHDLGRDAFVDKVWEWRHAYGDRIYTQLKRLGASYDWTRARFTMDPELSKAVVEAFVRLHEEGVIYRAVRLVNWCVHLNTTLSNLEVESKELTGRTMLS</sequence>
<dbReference type="PANTHER" id="PTHR11946:SF109">
    <property type="entry name" value="VALINE--TRNA LIGASE"/>
    <property type="match status" value="1"/>
</dbReference>
<evidence type="ECO:0000256" key="2">
    <source>
        <dbReference type="ARBA" id="ARBA00013169"/>
    </source>
</evidence>
<feature type="compositionally biased region" description="Low complexity" evidence="10">
    <location>
        <begin position="7"/>
        <end position="17"/>
    </location>
</feature>
<keyword evidence="3" id="KW-0436">Ligase</keyword>
<dbReference type="InterPro" id="IPR002300">
    <property type="entry name" value="aa-tRNA-synth_Ia"/>
</dbReference>
<accession>A0A4P9Z280</accession>
<dbReference type="AlphaFoldDB" id="A0A4P9Z280"/>
<dbReference type="FunFam" id="3.40.50.620:FF:000020">
    <property type="entry name" value="Valine--tRNA ligase, mitochondrial"/>
    <property type="match status" value="1"/>
</dbReference>
<comment type="similarity">
    <text evidence="1">Belongs to the class-I aminoacyl-tRNA synthetase family.</text>
</comment>
<reference evidence="13" key="1">
    <citation type="journal article" date="2018" name="Nat. Microbiol.">
        <title>Leveraging single-cell genomics to expand the fungal tree of life.</title>
        <authorList>
            <person name="Ahrendt S.R."/>
            <person name="Quandt C.A."/>
            <person name="Ciobanu D."/>
            <person name="Clum A."/>
            <person name="Salamov A."/>
            <person name="Andreopoulos B."/>
            <person name="Cheng J.F."/>
            <person name="Woyke T."/>
            <person name="Pelin A."/>
            <person name="Henrissat B."/>
            <person name="Reynolds N.K."/>
            <person name="Benny G.L."/>
            <person name="Smith M.E."/>
            <person name="James T.Y."/>
            <person name="Grigoriev I.V."/>
        </authorList>
    </citation>
    <scope>NUCLEOTIDE SEQUENCE [LARGE SCALE GENOMIC DNA]</scope>
    <source>
        <strain evidence="13">Benny S71-1</strain>
    </source>
</reference>
<dbReference type="PANTHER" id="PTHR11946">
    <property type="entry name" value="VALYL-TRNA SYNTHETASES"/>
    <property type="match status" value="1"/>
</dbReference>
<dbReference type="InterPro" id="IPR014729">
    <property type="entry name" value="Rossmann-like_a/b/a_fold"/>
</dbReference>
<keyword evidence="7 12" id="KW-0030">Aminoacyl-tRNA synthetase</keyword>
<name>A0A4P9Z280_9FUNG</name>
<evidence type="ECO:0000256" key="1">
    <source>
        <dbReference type="ARBA" id="ARBA00005594"/>
    </source>
</evidence>
<gene>
    <name evidence="12" type="ORF">SYNPS1DRAFT_21761</name>
</gene>
<dbReference type="GO" id="GO:0005524">
    <property type="term" value="F:ATP binding"/>
    <property type="evidence" value="ECO:0007669"/>
    <property type="project" value="UniProtKB-KW"/>
</dbReference>
<evidence type="ECO:0000256" key="10">
    <source>
        <dbReference type="SAM" id="MobiDB-lite"/>
    </source>
</evidence>
<keyword evidence="13" id="KW-1185">Reference proteome</keyword>
<feature type="domain" description="Aminoacyl-tRNA synthetase class Ia" evidence="11">
    <location>
        <begin position="95"/>
        <end position="259"/>
    </location>
</feature>
<dbReference type="Proteomes" id="UP000278143">
    <property type="component" value="Unassembled WGS sequence"/>
</dbReference>
<keyword evidence="5" id="KW-0067">ATP-binding</keyword>
<dbReference type="PROSITE" id="PS00178">
    <property type="entry name" value="AA_TRNA_LIGASE_I"/>
    <property type="match status" value="1"/>
</dbReference>
<dbReference type="GO" id="GO:0004832">
    <property type="term" value="F:valine-tRNA ligase activity"/>
    <property type="evidence" value="ECO:0007669"/>
    <property type="project" value="UniProtKB-EC"/>
</dbReference>
<feature type="non-terminal residue" evidence="12">
    <location>
        <position position="266"/>
    </location>
</feature>
<organism evidence="12 13">
    <name type="scientific">Syncephalis pseudoplumigaleata</name>
    <dbReference type="NCBI Taxonomy" id="1712513"/>
    <lineage>
        <taxon>Eukaryota</taxon>
        <taxon>Fungi</taxon>
        <taxon>Fungi incertae sedis</taxon>
        <taxon>Zoopagomycota</taxon>
        <taxon>Zoopagomycotina</taxon>
        <taxon>Zoopagomycetes</taxon>
        <taxon>Zoopagales</taxon>
        <taxon>Piptocephalidaceae</taxon>
        <taxon>Syncephalis</taxon>
    </lineage>
</organism>
<evidence type="ECO:0000256" key="4">
    <source>
        <dbReference type="ARBA" id="ARBA00022741"/>
    </source>
</evidence>
<dbReference type="GO" id="GO:0005829">
    <property type="term" value="C:cytosol"/>
    <property type="evidence" value="ECO:0007669"/>
    <property type="project" value="TreeGrafter"/>
</dbReference>
<dbReference type="GO" id="GO:0006438">
    <property type="term" value="P:valyl-tRNA aminoacylation"/>
    <property type="evidence" value="ECO:0007669"/>
    <property type="project" value="InterPro"/>
</dbReference>
<dbReference type="EC" id="6.1.1.9" evidence="2"/>
<evidence type="ECO:0000256" key="3">
    <source>
        <dbReference type="ARBA" id="ARBA00022598"/>
    </source>
</evidence>
<proteinExistence type="inferred from homology"/>
<comment type="catalytic activity">
    <reaction evidence="9">
        <text>tRNA(Val) + L-valine + ATP = L-valyl-tRNA(Val) + AMP + diphosphate</text>
        <dbReference type="Rhea" id="RHEA:10704"/>
        <dbReference type="Rhea" id="RHEA-COMP:9672"/>
        <dbReference type="Rhea" id="RHEA-COMP:9708"/>
        <dbReference type="ChEBI" id="CHEBI:30616"/>
        <dbReference type="ChEBI" id="CHEBI:33019"/>
        <dbReference type="ChEBI" id="CHEBI:57762"/>
        <dbReference type="ChEBI" id="CHEBI:78442"/>
        <dbReference type="ChEBI" id="CHEBI:78537"/>
        <dbReference type="ChEBI" id="CHEBI:456215"/>
        <dbReference type="EC" id="6.1.1.9"/>
    </reaction>
</comment>
<feature type="compositionally biased region" description="Basic residues" evidence="10">
    <location>
        <begin position="70"/>
        <end position="80"/>
    </location>
</feature>
<dbReference type="InterPro" id="IPR002303">
    <property type="entry name" value="Valyl-tRNA_ligase"/>
</dbReference>
<evidence type="ECO:0000313" key="12">
    <source>
        <dbReference type="EMBL" id="RKP26486.1"/>
    </source>
</evidence>
<dbReference type="Gene3D" id="3.40.50.620">
    <property type="entry name" value="HUPs"/>
    <property type="match status" value="1"/>
</dbReference>
<evidence type="ECO:0000256" key="7">
    <source>
        <dbReference type="ARBA" id="ARBA00023146"/>
    </source>
</evidence>
<evidence type="ECO:0000256" key="5">
    <source>
        <dbReference type="ARBA" id="ARBA00022840"/>
    </source>
</evidence>
<dbReference type="EMBL" id="KZ989412">
    <property type="protein sequence ID" value="RKP26486.1"/>
    <property type="molecule type" value="Genomic_DNA"/>
</dbReference>
<keyword evidence="6" id="KW-0648">Protein biosynthesis</keyword>
<evidence type="ECO:0000259" key="11">
    <source>
        <dbReference type="Pfam" id="PF00133"/>
    </source>
</evidence>